<reference evidence="5" key="1">
    <citation type="journal article" date="2019" name="Int. J. Syst. Evol. Microbiol.">
        <title>The Global Catalogue of Microorganisms (GCM) 10K type strain sequencing project: providing services to taxonomists for standard genome sequencing and annotation.</title>
        <authorList>
            <consortium name="The Broad Institute Genomics Platform"/>
            <consortium name="The Broad Institute Genome Sequencing Center for Infectious Disease"/>
            <person name="Wu L."/>
            <person name="Ma J."/>
        </authorList>
    </citation>
    <scope>NUCLEOTIDE SEQUENCE [LARGE SCALE GENOMIC DNA]</scope>
    <source>
        <strain evidence="5">CCUG 56042</strain>
    </source>
</reference>
<dbReference type="Pfam" id="PF07859">
    <property type="entry name" value="Abhydrolase_3"/>
    <property type="match status" value="1"/>
</dbReference>
<organism evidence="4 5">
    <name type="scientific">Paraburkholderia denitrificans</name>
    <dbReference type="NCBI Taxonomy" id="694025"/>
    <lineage>
        <taxon>Bacteria</taxon>
        <taxon>Pseudomonadati</taxon>
        <taxon>Pseudomonadota</taxon>
        <taxon>Betaproteobacteria</taxon>
        <taxon>Burkholderiales</taxon>
        <taxon>Burkholderiaceae</taxon>
        <taxon>Paraburkholderia</taxon>
    </lineage>
</organism>
<feature type="domain" description="Alpha/beta hydrolase fold-3" evidence="3">
    <location>
        <begin position="83"/>
        <end position="292"/>
    </location>
</feature>
<comment type="caution">
    <text evidence="4">The sequence shown here is derived from an EMBL/GenBank/DDBJ whole genome shotgun (WGS) entry which is preliminary data.</text>
</comment>
<protein>
    <submittedName>
        <fullName evidence="4">Alpha/beta hydrolase</fullName>
    </submittedName>
</protein>
<dbReference type="Proteomes" id="UP001596103">
    <property type="component" value="Unassembled WGS sequence"/>
</dbReference>
<dbReference type="InterPro" id="IPR029058">
    <property type="entry name" value="AB_hydrolase_fold"/>
</dbReference>
<dbReference type="InterPro" id="IPR050300">
    <property type="entry name" value="GDXG_lipolytic_enzyme"/>
</dbReference>
<evidence type="ECO:0000313" key="4">
    <source>
        <dbReference type="EMBL" id="MFC5427924.1"/>
    </source>
</evidence>
<gene>
    <name evidence="4" type="ORF">ACFPTO_03735</name>
</gene>
<dbReference type="GO" id="GO:0016787">
    <property type="term" value="F:hydrolase activity"/>
    <property type="evidence" value="ECO:0007669"/>
    <property type="project" value="UniProtKB-KW"/>
</dbReference>
<dbReference type="InterPro" id="IPR013094">
    <property type="entry name" value="AB_hydrolase_3"/>
</dbReference>
<keyword evidence="5" id="KW-1185">Reference proteome</keyword>
<comment type="similarity">
    <text evidence="1">Belongs to the 'GDXG' lipolytic enzyme family.</text>
</comment>
<dbReference type="SUPFAM" id="SSF53474">
    <property type="entry name" value="alpha/beta-Hydrolases"/>
    <property type="match status" value="1"/>
</dbReference>
<evidence type="ECO:0000313" key="5">
    <source>
        <dbReference type="Proteomes" id="UP001596103"/>
    </source>
</evidence>
<dbReference type="PROSITE" id="PS01173">
    <property type="entry name" value="LIPASE_GDXG_HIS"/>
    <property type="match status" value="1"/>
</dbReference>
<dbReference type="RefSeq" id="WP_377709551.1">
    <property type="nucleotide sequence ID" value="NZ_JBHSMP010000007.1"/>
</dbReference>
<accession>A0ABW0J4G4</accession>
<dbReference type="PANTHER" id="PTHR48081:SF8">
    <property type="entry name" value="ALPHA_BETA HYDROLASE FOLD-3 DOMAIN-CONTAINING PROTEIN-RELATED"/>
    <property type="match status" value="1"/>
</dbReference>
<dbReference type="PANTHER" id="PTHR48081">
    <property type="entry name" value="AB HYDROLASE SUPERFAMILY PROTEIN C4A8.06C"/>
    <property type="match status" value="1"/>
</dbReference>
<evidence type="ECO:0000259" key="3">
    <source>
        <dbReference type="Pfam" id="PF07859"/>
    </source>
</evidence>
<evidence type="ECO:0000256" key="1">
    <source>
        <dbReference type="ARBA" id="ARBA00010515"/>
    </source>
</evidence>
<evidence type="ECO:0000256" key="2">
    <source>
        <dbReference type="ARBA" id="ARBA00022801"/>
    </source>
</evidence>
<dbReference type="EMBL" id="JBHSMP010000007">
    <property type="protein sequence ID" value="MFC5427924.1"/>
    <property type="molecule type" value="Genomic_DNA"/>
</dbReference>
<proteinExistence type="inferred from homology"/>
<keyword evidence="2 4" id="KW-0378">Hydrolase</keyword>
<name>A0ABW0J4G4_9BURK</name>
<dbReference type="InterPro" id="IPR002168">
    <property type="entry name" value="Lipase_GDXG_HIS_AS"/>
</dbReference>
<dbReference type="Gene3D" id="3.40.50.1820">
    <property type="entry name" value="alpha/beta hydrolase"/>
    <property type="match status" value="1"/>
</dbReference>
<sequence length="320" mass="34983">MTLNAKIALVLEMVARARRAPYHTLAPHEARASYEKSASVLEIPSAPMHSVEDLDVPVRDGATIRARLYYPVEPHWAEPLPALVYLHGGGFTVGSVDTHDALCRMFARDAHCAVLSVDYRLAPEHLFPTAVHDSFDAYSWLHAHAAEYAIDPARLAVGGDSAGGTLAAVCTVLARDAGRAPVLQLLIYPGTSGYQDTDSHARLADGHLLTAETIQWFFNHYVRDANDRDDWRFAPLDGTREAPSFARLAPAWIAVAQYDPLVDEGEAYAQKLRDAGNAVTLAHYPGMIHEFFKMGGFVEDARRAHAEAAQALREAFGTGD</sequence>